<evidence type="ECO:0000313" key="1">
    <source>
        <dbReference type="Proteomes" id="UP000887579"/>
    </source>
</evidence>
<proteinExistence type="predicted"/>
<reference evidence="2" key="1">
    <citation type="submission" date="2022-11" db="UniProtKB">
        <authorList>
            <consortium name="WormBaseParasite"/>
        </authorList>
    </citation>
    <scope>IDENTIFICATION</scope>
</reference>
<name>A0AC34GXZ7_9BILA</name>
<dbReference type="WBParaSite" id="ES5_v2.g9412.t1">
    <property type="protein sequence ID" value="ES5_v2.g9412.t1"/>
    <property type="gene ID" value="ES5_v2.g9412"/>
</dbReference>
<evidence type="ECO:0000313" key="2">
    <source>
        <dbReference type="WBParaSite" id="ES5_v2.g9412.t1"/>
    </source>
</evidence>
<accession>A0AC34GXZ7</accession>
<dbReference type="Proteomes" id="UP000887579">
    <property type="component" value="Unplaced"/>
</dbReference>
<sequence length="314" mass="35599">MIGSDELKLKQENLIQQLREQHYDQYMSQVYARQAEAQAASLEQLSLNDNLPSQPPLPPPPQQLQQQQPAQGQRQKSPGEESSDSEIGVKTRDSYMQEGLERPRTPKDDEDESESEIEGDEVPLPSIHGQMGLFCHSNPKIAPANLWNRKDIIEFKAQIKKEGPEGIIKVGHGETVTVRVPTHEEGTCLFWEFATDYYDIGFGVYFEWSISETSEVSVHVSESSDEEYDEEAESSGNPNAAPGDVESAGAMKKARDPNKPACDEIIPVYRRDCHEEVFAGSHQYPARGVYLLKFDNSYSLWRSKTLYYRVYYSK</sequence>
<protein>
    <submittedName>
        <fullName evidence="2">GOLD domain-containing protein</fullName>
    </submittedName>
</protein>
<organism evidence="1 2">
    <name type="scientific">Panagrolaimus sp. ES5</name>
    <dbReference type="NCBI Taxonomy" id="591445"/>
    <lineage>
        <taxon>Eukaryota</taxon>
        <taxon>Metazoa</taxon>
        <taxon>Ecdysozoa</taxon>
        <taxon>Nematoda</taxon>
        <taxon>Chromadorea</taxon>
        <taxon>Rhabditida</taxon>
        <taxon>Tylenchina</taxon>
        <taxon>Panagrolaimomorpha</taxon>
        <taxon>Panagrolaimoidea</taxon>
        <taxon>Panagrolaimidae</taxon>
        <taxon>Panagrolaimus</taxon>
    </lineage>
</organism>